<evidence type="ECO:0000256" key="2">
    <source>
        <dbReference type="ARBA" id="ARBA00023136"/>
    </source>
</evidence>
<dbReference type="Pfam" id="PF07676">
    <property type="entry name" value="PD40"/>
    <property type="match status" value="2"/>
</dbReference>
<keyword evidence="2 4" id="KW-0472">Membrane</keyword>
<dbReference type="PANTHER" id="PTHR30329">
    <property type="entry name" value="STATOR ELEMENT OF FLAGELLAR MOTOR COMPLEX"/>
    <property type="match status" value="1"/>
</dbReference>
<dbReference type="InterPro" id="IPR006664">
    <property type="entry name" value="OMP_bac"/>
</dbReference>
<name>A0A5C6RZ22_9BACT</name>
<comment type="caution">
    <text evidence="6">The sequence shown here is derived from an EMBL/GenBank/DDBJ whole genome shotgun (WGS) entry which is preliminary data.</text>
</comment>
<dbReference type="OrthoDB" id="9809364at2"/>
<protein>
    <submittedName>
        <fullName evidence="6">OmpA family protein</fullName>
    </submittedName>
</protein>
<dbReference type="InterPro" id="IPR013783">
    <property type="entry name" value="Ig-like_fold"/>
</dbReference>
<reference evidence="6 7" key="1">
    <citation type="submission" date="2019-08" db="EMBL/GenBank/DDBJ databases">
        <title>Genome of Phaeodactylibacter luteus.</title>
        <authorList>
            <person name="Bowman J.P."/>
        </authorList>
    </citation>
    <scope>NUCLEOTIDE SEQUENCE [LARGE SCALE GENOMIC DNA]</scope>
    <source>
        <strain evidence="6 7">KCTC 42180</strain>
    </source>
</reference>
<dbReference type="InterPro" id="IPR011467">
    <property type="entry name" value="DUF1573"/>
</dbReference>
<dbReference type="SUPFAM" id="SSF103088">
    <property type="entry name" value="OmpA-like"/>
    <property type="match status" value="1"/>
</dbReference>
<dbReference type="PRINTS" id="PR01021">
    <property type="entry name" value="OMPADOMAIN"/>
</dbReference>
<accession>A0A5C6RZ22</accession>
<dbReference type="Gene3D" id="2.60.40.10">
    <property type="entry name" value="Immunoglobulins"/>
    <property type="match status" value="1"/>
</dbReference>
<dbReference type="Pfam" id="PF00691">
    <property type="entry name" value="OmpA"/>
    <property type="match status" value="1"/>
</dbReference>
<dbReference type="GO" id="GO:0009279">
    <property type="term" value="C:cell outer membrane"/>
    <property type="evidence" value="ECO:0007669"/>
    <property type="project" value="UniProtKB-SubCell"/>
</dbReference>
<dbReference type="RefSeq" id="WP_147166229.1">
    <property type="nucleotide sequence ID" value="NZ_VOOR01000006.1"/>
</dbReference>
<organism evidence="6 7">
    <name type="scientific">Phaeodactylibacter luteus</name>
    <dbReference type="NCBI Taxonomy" id="1564516"/>
    <lineage>
        <taxon>Bacteria</taxon>
        <taxon>Pseudomonadati</taxon>
        <taxon>Bacteroidota</taxon>
        <taxon>Saprospiria</taxon>
        <taxon>Saprospirales</taxon>
        <taxon>Haliscomenobacteraceae</taxon>
        <taxon>Phaeodactylibacter</taxon>
    </lineage>
</organism>
<evidence type="ECO:0000256" key="3">
    <source>
        <dbReference type="ARBA" id="ARBA00023237"/>
    </source>
</evidence>
<keyword evidence="3" id="KW-0998">Cell outer membrane</keyword>
<dbReference type="Gene3D" id="3.30.1330.60">
    <property type="entry name" value="OmpA-like domain"/>
    <property type="match status" value="1"/>
</dbReference>
<sequence length="823" mass="91962">MKNAYLLLVLGLVLGGQVLMAQPLSKSSTEQSLIAARKAMSNKDYVNALERYEEVYEENDDRALIDTIAWLQFYIRDYRTAERWFSRILRRDKEGELDSYRFTYGRLLKMNEKYNEAIPEFQKFLASNPGDSLATLAKNEISGAELALELPQNLKGVAVENAGRDLNEKTSEYTPSLAVNGTELYFAAFDADDVIYVEEEDQENAFAIIYKATKDDTEWTKRKPLGGEINRPGFHNSNVTVSPDGRTMFFTRAKLQGNTLSESKIFYSTGGSDSWKGAEELKGVNGDYLAKHPAPGELFGKRVLFFASDMPGGYGGFDIYYATELEPGSYSAPVNLGDVINGPGDEETPYYRDGTLYFSSNGHPGLGGFDNFYSNWDGEKWSPVLNMGRGYNSSVDDYSFTLDTEGYFGVLTSNRPGGRSAYGRTCCDDIYTVNIARVVVDLVVGTFTEDKKALTNATVFLVPSKKDPSSQSTGEKSNVAGFDLGLEETYMVIGTHPDYFPDTVQVNTVGITESTSLEHRFYLKPRPVPPAEPEFDTITIEEPIVLENILYDFDDDRIREEAESDLEVVFELLNDYPEMVIELSSHTDSRGEAPYNESLSQRRAESARRWLVRKGIDRDRIVAKGYGESQPQTVNRISAAKHEFLNEGDVLTEDFISALEGEEQKETANELNRRTEFKILEGPTSITIKRTSLRKKEEVKEGSNRNSLPGGLGMNATLKFDSDFVDFGKVKKGEKRSHTYTFFNASDKPLTIDLISACDCTTIVKDPTGKTFQPGEKGTLGIVFDSSEKEESEVIDIDIFLAGDNPDGGPLMKTVQYQFELVK</sequence>
<dbReference type="InterPro" id="IPR006665">
    <property type="entry name" value="OmpA-like"/>
</dbReference>
<evidence type="ECO:0000256" key="4">
    <source>
        <dbReference type="PROSITE-ProRule" id="PRU00473"/>
    </source>
</evidence>
<dbReference type="InterPro" id="IPR011990">
    <property type="entry name" value="TPR-like_helical_dom_sf"/>
</dbReference>
<keyword evidence="7" id="KW-1185">Reference proteome</keyword>
<feature type="domain" description="OmpA-like" evidence="5">
    <location>
        <begin position="538"/>
        <end position="683"/>
    </location>
</feature>
<proteinExistence type="predicted"/>
<dbReference type="Pfam" id="PF07610">
    <property type="entry name" value="DUF1573"/>
    <property type="match status" value="1"/>
</dbReference>
<gene>
    <name evidence="6" type="ORF">FRY97_04465</name>
</gene>
<dbReference type="CDD" id="cd07185">
    <property type="entry name" value="OmpA_C-like"/>
    <property type="match status" value="1"/>
</dbReference>
<dbReference type="PROSITE" id="PS51123">
    <property type="entry name" value="OMPA_2"/>
    <property type="match status" value="1"/>
</dbReference>
<evidence type="ECO:0000259" key="5">
    <source>
        <dbReference type="PROSITE" id="PS51123"/>
    </source>
</evidence>
<dbReference type="Gene3D" id="1.25.40.10">
    <property type="entry name" value="Tetratricopeptide repeat domain"/>
    <property type="match status" value="1"/>
</dbReference>
<evidence type="ECO:0000313" key="6">
    <source>
        <dbReference type="EMBL" id="TXB67648.1"/>
    </source>
</evidence>
<dbReference type="SUPFAM" id="SSF48452">
    <property type="entry name" value="TPR-like"/>
    <property type="match status" value="1"/>
</dbReference>
<comment type="subcellular location">
    <subcellularLocation>
        <location evidence="1">Cell outer membrane</location>
    </subcellularLocation>
</comment>
<dbReference type="InterPro" id="IPR011659">
    <property type="entry name" value="WD40"/>
</dbReference>
<evidence type="ECO:0000313" key="7">
    <source>
        <dbReference type="Proteomes" id="UP000321580"/>
    </source>
</evidence>
<dbReference type="InterPro" id="IPR036737">
    <property type="entry name" value="OmpA-like_sf"/>
</dbReference>
<evidence type="ECO:0000256" key="1">
    <source>
        <dbReference type="ARBA" id="ARBA00004442"/>
    </source>
</evidence>
<dbReference type="PANTHER" id="PTHR30329:SF21">
    <property type="entry name" value="LIPOPROTEIN YIAD-RELATED"/>
    <property type="match status" value="1"/>
</dbReference>
<dbReference type="AlphaFoldDB" id="A0A5C6RZ22"/>
<dbReference type="Proteomes" id="UP000321580">
    <property type="component" value="Unassembled WGS sequence"/>
</dbReference>
<dbReference type="InterPro" id="IPR050330">
    <property type="entry name" value="Bact_OuterMem_StrucFunc"/>
</dbReference>
<dbReference type="EMBL" id="VOOR01000006">
    <property type="protein sequence ID" value="TXB67648.1"/>
    <property type="molecule type" value="Genomic_DNA"/>
</dbReference>